<sequence>MLLASTVLSDTRRGIFLLLAIVHHAGAEPVADEPADTFRDLSGEAINATCRFLQCLKEATKKSKELSQVARVNYRKVKELRLRTAEATKRIVVGFLRQSRAASGKCRTALDIGRMKIAAQAANSAEEVVTKAEVRALLAKKNAERTTAHLLRFSHFILSHFMSAPVFAEKERQGSQEKEDSDAVGECPRVSVGNISTQTLKVYVEEMAAHLTGSIGVPRLDVIDRFVSSFDHLESAVEATVQAKEVAENTASDILAVASQDSSDPTGEGKASLDPMPPEGVGPFGDASGKCVSGSTPPGGRLAHSLFELVVGCGLAL</sequence>
<organism evidence="3 4">
    <name type="scientific">Trypanosoma congolense (strain IL3000)</name>
    <dbReference type="NCBI Taxonomy" id="1068625"/>
    <lineage>
        <taxon>Eukaryota</taxon>
        <taxon>Discoba</taxon>
        <taxon>Euglenozoa</taxon>
        <taxon>Kinetoplastea</taxon>
        <taxon>Metakinetoplastina</taxon>
        <taxon>Trypanosomatida</taxon>
        <taxon>Trypanosomatidae</taxon>
        <taxon>Trypanosoma</taxon>
        <taxon>Nannomonas</taxon>
    </lineage>
</organism>
<protein>
    <submittedName>
        <fullName evidence="3">WGS project CAEQ00000000 data, annotated contig 1187</fullName>
    </submittedName>
</protein>
<evidence type="ECO:0000313" key="3">
    <source>
        <dbReference type="EMBL" id="CCD12082.1"/>
    </source>
</evidence>
<accession>F9W4I8</accession>
<keyword evidence="4" id="KW-1185">Reference proteome</keyword>
<feature type="chain" id="PRO_5003394549" evidence="2">
    <location>
        <begin position="28"/>
        <end position="317"/>
    </location>
</feature>
<feature type="signal peptide" evidence="2">
    <location>
        <begin position="1"/>
        <end position="27"/>
    </location>
</feature>
<evidence type="ECO:0000313" key="4">
    <source>
        <dbReference type="Proteomes" id="UP000000702"/>
    </source>
</evidence>
<evidence type="ECO:0000256" key="1">
    <source>
        <dbReference type="SAM" id="MobiDB-lite"/>
    </source>
</evidence>
<dbReference type="AlphaFoldDB" id="F9W4I8"/>
<reference evidence="3 4" key="2">
    <citation type="journal article" date="2012" name="Proc. Natl. Acad. Sci. U.S.A.">
        <title>Antigenic diversity is generated by distinct evolutionary mechanisms in African trypanosome species.</title>
        <authorList>
            <person name="Jackson A.P."/>
            <person name="Berry A."/>
            <person name="Aslett M."/>
            <person name="Allison H.C."/>
            <person name="Burton P."/>
            <person name="Vavrova-Anderson J."/>
            <person name="Brown R."/>
            <person name="Browne H."/>
            <person name="Corton N."/>
            <person name="Hauser H."/>
            <person name="Gamble J."/>
            <person name="Gilderthorp R."/>
            <person name="Marcello L."/>
            <person name="McQuillan J."/>
            <person name="Otto T.D."/>
            <person name="Quail M.A."/>
            <person name="Sanders M.J."/>
            <person name="van Tonder A."/>
            <person name="Ginger M.L."/>
            <person name="Field M.C."/>
            <person name="Barry J.D."/>
            <person name="Hertz-Fowler C."/>
            <person name="Berriman M."/>
        </authorList>
    </citation>
    <scope>NUCLEOTIDE SEQUENCE [LARGE SCALE GENOMIC DNA]</scope>
    <source>
        <strain evidence="3 4">IL3000</strain>
    </source>
</reference>
<reference evidence="4" key="1">
    <citation type="submission" date="2011-07" db="EMBL/GenBank/DDBJ databases">
        <title>Divergent evolution of antigenic variation in African trypanosomes.</title>
        <authorList>
            <person name="Jackson A.P."/>
            <person name="Berry A."/>
            <person name="Allison H.C."/>
            <person name="Burton P."/>
            <person name="Anderson J."/>
            <person name="Aslett M."/>
            <person name="Brown R."/>
            <person name="Corton N."/>
            <person name="Harris D."/>
            <person name="Hauser H."/>
            <person name="Gamble J."/>
            <person name="Gilderthorp R."/>
            <person name="McQuillan J."/>
            <person name="Quail M.A."/>
            <person name="Sanders M."/>
            <person name="Van Tonder A."/>
            <person name="Ginger M.L."/>
            <person name="Donelson J.E."/>
            <person name="Field M.C."/>
            <person name="Barry J.D."/>
            <person name="Berriman M."/>
            <person name="Hertz-Fowler C."/>
        </authorList>
    </citation>
    <scope>NUCLEOTIDE SEQUENCE [LARGE SCALE GENOMIC DNA]</scope>
    <source>
        <strain evidence="4">IL3000</strain>
    </source>
</reference>
<comment type="caution">
    <text evidence="3">The sequence shown here is derived from an EMBL/GenBank/DDBJ whole genome shotgun (WGS) entry which is preliminary data.</text>
</comment>
<evidence type="ECO:0000256" key="2">
    <source>
        <dbReference type="SAM" id="SignalP"/>
    </source>
</evidence>
<keyword evidence="2" id="KW-0732">Signal</keyword>
<dbReference type="EMBL" id="CAEQ01000560">
    <property type="protein sequence ID" value="CCD12082.1"/>
    <property type="molecule type" value="Genomic_DNA"/>
</dbReference>
<proteinExistence type="predicted"/>
<dbReference type="Proteomes" id="UP000000702">
    <property type="component" value="Unassembled WGS sequence"/>
</dbReference>
<dbReference type="VEuPathDB" id="TriTrypDB:TcIL3000_0_30010"/>
<gene>
    <name evidence="3" type="ORF">TCIL3000_0_30010</name>
</gene>
<feature type="region of interest" description="Disordered" evidence="1">
    <location>
        <begin position="259"/>
        <end position="297"/>
    </location>
</feature>
<name>F9W4I8_TRYCI</name>